<sequence length="749" mass="83362">MRYYLCTFLLLYFSPYTIATETVVPTSYQTFTDSPFKQVNNFTYFHLDNFESGSHLSTPGITYDRGYVRRPAKWVDSVDSDDGNINNTCSGCHSFFAPANINKPASVTISFNPEILGGLPTHAGLVWTDGKGETRFKAYDIYGNIIADSGTTNIADNSFYGTTVDDYFYGAIHPSGIAKIYIENTIDALEFDHLQFGSNIQPKYEAIAPIPYLDFTKNSPYSPLVETFEYFYLETFETGNSDFIGVTLSAGSNRAPASFIDSIDSDDGQIDGKCSSCRSWYVDQSSQRGLIISFDQETLGQLPTHAGLVWVDGLGETRFIAYDKNGNVLTDTGYLSIADNSLYNTVDEDHFFGLIAHEGIAKLYIENTENGLEIDHLQYGFTKNLFPSSVTINSYQSFTQDSPLSELKDRFNYLHLETFESGAVSIPGVHFSNGTIRPSASFVDSVDIDDGVLDQQCINCKSFYFSQSAERGITISFDEQTLGNLPTHAGIVWTDGMGDTRFIAYNKHGDIIADSQSIAIADDSFYGTVSDDYYFGTNYEYGISHIYIENTIDGIEVDHLQFGYIAPPAVQKVLPHQYKSYTKDSPFFQYESSALYSYLETFESGTIEIPGVSFDGGYIRGSAHFIDSVDEDDGIVDNKCRSCLSYFVDQTSQKSVNITFLATELGGVLPNYAGLVWTDGKGLTRFKGYDLEGNLVADSGFVSIADNSFHQTFDEDHFFGFEYPSGISKISIEYTENSLEIDHIQFGYK</sequence>
<dbReference type="RefSeq" id="WP_138597602.1">
    <property type="nucleotide sequence ID" value="NZ_PNCK01000057.1"/>
</dbReference>
<keyword evidence="1" id="KW-0732">Signal</keyword>
<dbReference type="OrthoDB" id="8565604at2"/>
<dbReference type="Proteomes" id="UP000305730">
    <property type="component" value="Unassembled WGS sequence"/>
</dbReference>
<reference evidence="4 5" key="1">
    <citation type="submission" date="2017-12" db="EMBL/GenBank/DDBJ databases">
        <authorList>
            <person name="Paulsen S."/>
            <person name="Gram L.K."/>
        </authorList>
    </citation>
    <scope>NUCLEOTIDE SEQUENCE [LARGE SCALE GENOMIC DNA]</scope>
    <source>
        <strain evidence="3 5">S2231</strain>
        <strain evidence="2 4">S2233</strain>
    </source>
</reference>
<evidence type="ECO:0000313" key="4">
    <source>
        <dbReference type="Proteomes" id="UP000305730"/>
    </source>
</evidence>
<evidence type="ECO:0000313" key="5">
    <source>
        <dbReference type="Proteomes" id="UP000307706"/>
    </source>
</evidence>
<reference evidence="5" key="2">
    <citation type="submission" date="2019-06" db="EMBL/GenBank/DDBJ databases">
        <title>Co-occurence of chitin degradation, pigmentation and bioactivity in marine Pseudoalteromonas.</title>
        <authorList>
            <person name="Sonnenschein E.C."/>
            <person name="Bech P.K."/>
        </authorList>
    </citation>
    <scope>NUCLEOTIDE SEQUENCE [LARGE SCALE GENOMIC DNA]</scope>
    <source>
        <strain evidence="5">S2231</strain>
        <strain evidence="2">S2233</strain>
    </source>
</reference>
<proteinExistence type="predicted"/>
<evidence type="ECO:0000256" key="1">
    <source>
        <dbReference type="SAM" id="SignalP"/>
    </source>
</evidence>
<evidence type="ECO:0000313" key="2">
    <source>
        <dbReference type="EMBL" id="TMP41338.1"/>
    </source>
</evidence>
<dbReference type="EMBL" id="PNCL01000021">
    <property type="protein sequence ID" value="TMP60844.1"/>
    <property type="molecule type" value="Genomic_DNA"/>
</dbReference>
<feature type="chain" id="PRO_5024349117" evidence="1">
    <location>
        <begin position="20"/>
        <end position="749"/>
    </location>
</feature>
<accession>A0A5S3XUT0</accession>
<protein>
    <submittedName>
        <fullName evidence="3">Uncharacterized protein</fullName>
    </submittedName>
</protein>
<dbReference type="Proteomes" id="UP000307706">
    <property type="component" value="Unassembled WGS sequence"/>
</dbReference>
<dbReference type="EMBL" id="PNCK01000057">
    <property type="protein sequence ID" value="TMP41338.1"/>
    <property type="molecule type" value="Genomic_DNA"/>
</dbReference>
<dbReference type="AlphaFoldDB" id="A0A5S3XUT0"/>
<evidence type="ECO:0000313" key="3">
    <source>
        <dbReference type="EMBL" id="TMP60844.1"/>
    </source>
</evidence>
<organism evidence="3 5">
    <name type="scientific">Pseudoalteromonas citrea</name>
    <dbReference type="NCBI Taxonomy" id="43655"/>
    <lineage>
        <taxon>Bacteria</taxon>
        <taxon>Pseudomonadati</taxon>
        <taxon>Pseudomonadota</taxon>
        <taxon>Gammaproteobacteria</taxon>
        <taxon>Alteromonadales</taxon>
        <taxon>Pseudoalteromonadaceae</taxon>
        <taxon>Pseudoalteromonas</taxon>
    </lineage>
</organism>
<gene>
    <name evidence="3" type="ORF">CWB96_05845</name>
    <name evidence="2" type="ORF">CWB97_14865</name>
</gene>
<reference evidence="3" key="3">
    <citation type="submission" date="2019-09" db="EMBL/GenBank/DDBJ databases">
        <title>Co-occurence of chitin degradation, pigmentation and bioactivity in marine Pseudoalteromonas.</title>
        <authorList>
            <person name="Sonnenschein E.C."/>
            <person name="Bech P.K."/>
        </authorList>
    </citation>
    <scope>NUCLEOTIDE SEQUENCE</scope>
    <source>
        <strain evidence="3">S2231</strain>
        <strain evidence="4">S2233</strain>
    </source>
</reference>
<keyword evidence="4" id="KW-1185">Reference proteome</keyword>
<feature type="signal peptide" evidence="1">
    <location>
        <begin position="1"/>
        <end position="19"/>
    </location>
</feature>
<comment type="caution">
    <text evidence="3">The sequence shown here is derived from an EMBL/GenBank/DDBJ whole genome shotgun (WGS) entry which is preliminary data.</text>
</comment>
<name>A0A5S3XUT0_9GAMM</name>